<protein>
    <recommendedName>
        <fullName evidence="4">DNRLRE domain-containing protein</fullName>
    </recommendedName>
</protein>
<evidence type="ECO:0008006" key="4">
    <source>
        <dbReference type="Google" id="ProtNLM"/>
    </source>
</evidence>
<gene>
    <name evidence="2" type="ORF">R7226_31025</name>
</gene>
<comment type="caution">
    <text evidence="2">The sequence shown here is derived from an EMBL/GenBank/DDBJ whole genome shotgun (WGS) entry which is preliminary data.</text>
</comment>
<evidence type="ECO:0000256" key="1">
    <source>
        <dbReference type="SAM" id="SignalP"/>
    </source>
</evidence>
<organism evidence="2 3">
    <name type="scientific">Conexibacter stalactiti</name>
    <dbReference type="NCBI Taxonomy" id="1940611"/>
    <lineage>
        <taxon>Bacteria</taxon>
        <taxon>Bacillati</taxon>
        <taxon>Actinomycetota</taxon>
        <taxon>Thermoleophilia</taxon>
        <taxon>Solirubrobacterales</taxon>
        <taxon>Conexibacteraceae</taxon>
        <taxon>Conexibacter</taxon>
    </lineage>
</organism>
<name>A0ABU4HZS3_9ACTN</name>
<sequence>MRRRIAVSAALALLVLPSAARGADAPTPAFDGAPQALAVQPAQNGTLRRVPGRARLYDLTLRGISPRIEAFDDSPGTLSRRIELRTLLRVLFQTPGAPRKNAAISVGRRTMAVTLLRAEYHRAGRTIRYRVRALRGARPLPVSFTRPTLFIDDFGGWSCHGNINNSTALELRPVDWEDPGGAQKMVSDPGVASSNTATDWESAGVFVGIGCSVSVVFETSDPGLTVVTAIVQATGFIPIGGFPISFPAGSNAVCVLVGDHAYRWRCDQLWSRTSGMTRDVSWQLLPA</sequence>
<proteinExistence type="predicted"/>
<dbReference type="EMBL" id="JAWSTH010000192">
    <property type="protein sequence ID" value="MDW5598832.1"/>
    <property type="molecule type" value="Genomic_DNA"/>
</dbReference>
<feature type="signal peptide" evidence="1">
    <location>
        <begin position="1"/>
        <end position="22"/>
    </location>
</feature>
<evidence type="ECO:0000313" key="2">
    <source>
        <dbReference type="EMBL" id="MDW5598832.1"/>
    </source>
</evidence>
<reference evidence="3" key="1">
    <citation type="submission" date="2023-07" db="EMBL/GenBank/DDBJ databases">
        <title>Conexibacter stalactiti sp. nov., isolated from stalactites in a lava cave and emended description of the genus Conexibacter.</title>
        <authorList>
            <person name="Lee S.D."/>
        </authorList>
    </citation>
    <scope>NUCLEOTIDE SEQUENCE [LARGE SCALE GENOMIC DNA]</scope>
    <source>
        <strain evidence="3">KCTC 39840</strain>
    </source>
</reference>
<keyword evidence="1" id="KW-0732">Signal</keyword>
<accession>A0ABU4HZS3</accession>
<reference evidence="2 3" key="2">
    <citation type="submission" date="2023-10" db="EMBL/GenBank/DDBJ databases">
        <authorList>
            <person name="Han X.F."/>
        </authorList>
    </citation>
    <scope>NUCLEOTIDE SEQUENCE [LARGE SCALE GENOMIC DNA]</scope>
    <source>
        <strain evidence="2 3">KCTC 39840</strain>
    </source>
</reference>
<evidence type="ECO:0000313" key="3">
    <source>
        <dbReference type="Proteomes" id="UP001284601"/>
    </source>
</evidence>
<feature type="chain" id="PRO_5045057088" description="DNRLRE domain-containing protein" evidence="1">
    <location>
        <begin position="23"/>
        <end position="287"/>
    </location>
</feature>
<dbReference type="RefSeq" id="WP_318601421.1">
    <property type="nucleotide sequence ID" value="NZ_JAWSTH010000192.1"/>
</dbReference>
<keyword evidence="3" id="KW-1185">Reference proteome</keyword>
<dbReference type="Proteomes" id="UP001284601">
    <property type="component" value="Unassembled WGS sequence"/>
</dbReference>